<gene>
    <name evidence="2" type="ORF">M407DRAFT_245256</name>
</gene>
<dbReference type="AlphaFoldDB" id="A0A0C3QC91"/>
<protein>
    <submittedName>
        <fullName evidence="2">Uncharacterized protein</fullName>
    </submittedName>
</protein>
<dbReference type="EMBL" id="KN823117">
    <property type="protein sequence ID" value="KIO22144.1"/>
    <property type="molecule type" value="Genomic_DNA"/>
</dbReference>
<dbReference type="Proteomes" id="UP000054248">
    <property type="component" value="Unassembled WGS sequence"/>
</dbReference>
<accession>A0A0C3QC91</accession>
<organism evidence="2 3">
    <name type="scientific">Tulasnella calospora MUT 4182</name>
    <dbReference type="NCBI Taxonomy" id="1051891"/>
    <lineage>
        <taxon>Eukaryota</taxon>
        <taxon>Fungi</taxon>
        <taxon>Dikarya</taxon>
        <taxon>Basidiomycota</taxon>
        <taxon>Agaricomycotina</taxon>
        <taxon>Agaricomycetes</taxon>
        <taxon>Cantharellales</taxon>
        <taxon>Tulasnellaceae</taxon>
        <taxon>Tulasnella</taxon>
    </lineage>
</organism>
<proteinExistence type="predicted"/>
<reference evidence="3" key="2">
    <citation type="submission" date="2015-01" db="EMBL/GenBank/DDBJ databases">
        <title>Evolutionary Origins and Diversification of the Mycorrhizal Mutualists.</title>
        <authorList>
            <consortium name="DOE Joint Genome Institute"/>
            <consortium name="Mycorrhizal Genomics Consortium"/>
            <person name="Kohler A."/>
            <person name="Kuo A."/>
            <person name="Nagy L.G."/>
            <person name="Floudas D."/>
            <person name="Copeland A."/>
            <person name="Barry K.W."/>
            <person name="Cichocki N."/>
            <person name="Veneault-Fourrey C."/>
            <person name="LaButti K."/>
            <person name="Lindquist E.A."/>
            <person name="Lipzen A."/>
            <person name="Lundell T."/>
            <person name="Morin E."/>
            <person name="Murat C."/>
            <person name="Riley R."/>
            <person name="Ohm R."/>
            <person name="Sun H."/>
            <person name="Tunlid A."/>
            <person name="Henrissat B."/>
            <person name="Grigoriev I.V."/>
            <person name="Hibbett D.S."/>
            <person name="Martin F."/>
        </authorList>
    </citation>
    <scope>NUCLEOTIDE SEQUENCE [LARGE SCALE GENOMIC DNA]</scope>
    <source>
        <strain evidence="3">MUT 4182</strain>
    </source>
</reference>
<feature type="region of interest" description="Disordered" evidence="1">
    <location>
        <begin position="29"/>
        <end position="65"/>
    </location>
</feature>
<name>A0A0C3QC91_9AGAM</name>
<evidence type="ECO:0000313" key="3">
    <source>
        <dbReference type="Proteomes" id="UP000054248"/>
    </source>
</evidence>
<evidence type="ECO:0000256" key="1">
    <source>
        <dbReference type="SAM" id="MobiDB-lite"/>
    </source>
</evidence>
<keyword evidence="3" id="KW-1185">Reference proteome</keyword>
<reference evidence="2 3" key="1">
    <citation type="submission" date="2014-04" db="EMBL/GenBank/DDBJ databases">
        <authorList>
            <consortium name="DOE Joint Genome Institute"/>
            <person name="Kuo A."/>
            <person name="Girlanda M."/>
            <person name="Perotto S."/>
            <person name="Kohler A."/>
            <person name="Nagy L.G."/>
            <person name="Floudas D."/>
            <person name="Copeland A."/>
            <person name="Barry K.W."/>
            <person name="Cichocki N."/>
            <person name="Veneault-Fourrey C."/>
            <person name="LaButti K."/>
            <person name="Lindquist E.A."/>
            <person name="Lipzen A."/>
            <person name="Lundell T."/>
            <person name="Morin E."/>
            <person name="Murat C."/>
            <person name="Sun H."/>
            <person name="Tunlid A."/>
            <person name="Henrissat B."/>
            <person name="Grigoriev I.V."/>
            <person name="Hibbett D.S."/>
            <person name="Martin F."/>
            <person name="Nordberg H.P."/>
            <person name="Cantor M.N."/>
            <person name="Hua S.X."/>
        </authorList>
    </citation>
    <scope>NUCLEOTIDE SEQUENCE [LARGE SCALE GENOMIC DNA]</scope>
    <source>
        <strain evidence="2 3">MUT 4182</strain>
    </source>
</reference>
<dbReference type="HOGENOM" id="CLU_2851366_0_0_1"/>
<sequence length="65" mass="7117">MLQTASVARSNGPLGRLLLETGITHILAPLDEASSKAKTPCLAKREQKNSRRLPQPRPVREETSP</sequence>
<evidence type="ECO:0000313" key="2">
    <source>
        <dbReference type="EMBL" id="KIO22144.1"/>
    </source>
</evidence>